<dbReference type="AlphaFoldDB" id="A0A2S8SE45"/>
<protein>
    <submittedName>
        <fullName evidence="2">Uncharacterized protein</fullName>
    </submittedName>
</protein>
<organism evidence="2 3">
    <name type="scientific">Albidovulum denitrificans</name>
    <dbReference type="NCBI Taxonomy" id="404881"/>
    <lineage>
        <taxon>Bacteria</taxon>
        <taxon>Pseudomonadati</taxon>
        <taxon>Pseudomonadota</taxon>
        <taxon>Alphaproteobacteria</taxon>
        <taxon>Rhodobacterales</taxon>
        <taxon>Paracoccaceae</taxon>
        <taxon>Albidovulum</taxon>
    </lineage>
</organism>
<comment type="caution">
    <text evidence="2">The sequence shown here is derived from an EMBL/GenBank/DDBJ whole genome shotgun (WGS) entry which is preliminary data.</text>
</comment>
<evidence type="ECO:0000313" key="2">
    <source>
        <dbReference type="EMBL" id="PQV59060.1"/>
    </source>
</evidence>
<gene>
    <name evidence="2" type="ORF">LX70_00881</name>
</gene>
<dbReference type="Proteomes" id="UP000238338">
    <property type="component" value="Unassembled WGS sequence"/>
</dbReference>
<dbReference type="EMBL" id="PVEP01000001">
    <property type="protein sequence ID" value="PQV59060.1"/>
    <property type="molecule type" value="Genomic_DNA"/>
</dbReference>
<sequence length="83" mass="7979">MGRLALCLTALTSLAACAPPPPALVGSTAPEVTSAPYPALAPIDALLASVPAAPAADPAAATAGRAAALRARAARLRAIQPGT</sequence>
<accession>A0A2S8SE45</accession>
<keyword evidence="3" id="KW-1185">Reference proteome</keyword>
<dbReference type="PROSITE" id="PS51257">
    <property type="entry name" value="PROKAR_LIPOPROTEIN"/>
    <property type="match status" value="1"/>
</dbReference>
<keyword evidence="1" id="KW-0732">Signal</keyword>
<feature type="signal peptide" evidence="1">
    <location>
        <begin position="1"/>
        <end position="18"/>
    </location>
</feature>
<evidence type="ECO:0000313" key="3">
    <source>
        <dbReference type="Proteomes" id="UP000238338"/>
    </source>
</evidence>
<proteinExistence type="predicted"/>
<dbReference type="RefSeq" id="WP_105513266.1">
    <property type="nucleotide sequence ID" value="NZ_PVEP01000001.1"/>
</dbReference>
<feature type="chain" id="PRO_5015692624" evidence="1">
    <location>
        <begin position="19"/>
        <end position="83"/>
    </location>
</feature>
<name>A0A2S8SE45_9RHOB</name>
<reference evidence="2 3" key="1">
    <citation type="submission" date="2018-02" db="EMBL/GenBank/DDBJ databases">
        <title>Genomic Encyclopedia of Archaeal and Bacterial Type Strains, Phase II (KMG-II): from individual species to whole genera.</title>
        <authorList>
            <person name="Goeker M."/>
        </authorList>
    </citation>
    <scope>NUCLEOTIDE SEQUENCE [LARGE SCALE GENOMIC DNA]</scope>
    <source>
        <strain evidence="2 3">DSM 18921</strain>
    </source>
</reference>
<evidence type="ECO:0000256" key="1">
    <source>
        <dbReference type="SAM" id="SignalP"/>
    </source>
</evidence>